<dbReference type="InterPro" id="IPR005184">
    <property type="entry name" value="DUF306_Meta_HslJ"/>
</dbReference>
<dbReference type="PROSITE" id="PS51257">
    <property type="entry name" value="PROKAR_LIPOPROTEIN"/>
    <property type="match status" value="1"/>
</dbReference>
<dbReference type="InterPro" id="IPR038670">
    <property type="entry name" value="HslJ-like_sf"/>
</dbReference>
<proteinExistence type="predicted"/>
<dbReference type="EMBL" id="JAUHJS010000004">
    <property type="protein sequence ID" value="MDN4165858.1"/>
    <property type="molecule type" value="Genomic_DNA"/>
</dbReference>
<feature type="domain" description="DUF306" evidence="1">
    <location>
        <begin position="148"/>
        <end position="258"/>
    </location>
</feature>
<evidence type="ECO:0000313" key="2">
    <source>
        <dbReference type="EMBL" id="MDN4165858.1"/>
    </source>
</evidence>
<protein>
    <submittedName>
        <fullName evidence="2">Copper resistance protein NlpE N-terminal domain-containing protein</fullName>
    </submittedName>
</protein>
<evidence type="ECO:0000259" key="1">
    <source>
        <dbReference type="Pfam" id="PF03724"/>
    </source>
</evidence>
<dbReference type="Pfam" id="PF04170">
    <property type="entry name" value="NlpE"/>
    <property type="match status" value="1"/>
</dbReference>
<dbReference type="PANTHER" id="PTHR35535">
    <property type="entry name" value="HEAT SHOCK PROTEIN HSLJ"/>
    <property type="match status" value="1"/>
</dbReference>
<dbReference type="Gene3D" id="2.40.128.640">
    <property type="match status" value="1"/>
</dbReference>
<dbReference type="Proteomes" id="UP001168552">
    <property type="component" value="Unassembled WGS sequence"/>
</dbReference>
<accession>A0ABT8F6C3</accession>
<dbReference type="PANTHER" id="PTHR35535:SF1">
    <property type="entry name" value="HEAT SHOCK PROTEIN HSLJ"/>
    <property type="match status" value="1"/>
</dbReference>
<reference evidence="2" key="1">
    <citation type="submission" date="2023-06" db="EMBL/GenBank/DDBJ databases">
        <title>Cytophagales bacterium Strain LB-30, isolated from soil.</title>
        <authorList>
            <person name="Liu B."/>
        </authorList>
    </citation>
    <scope>NUCLEOTIDE SEQUENCE</scope>
    <source>
        <strain evidence="2">LB-30</strain>
    </source>
</reference>
<sequence>MKVLYFFLLIGMLAACKSSQKKESASAEAIIPDAAHNSQNALDWAGLYLGTLPCADCQGIETELRLFPNLQYELSTRYVGKSDKDFFQKGKFEWSADGRNISLLQPDGQLLQRYQVGENALFHLDTEGKRIQGELANRYVLSKAPQDAQLEEKYWKLIELNGKPISVSEKQAREAYLILKKESGRMIGRTGCNALNGTYQLQSGNRLKFSRTAMTQMACEHVPYETAFLQALERTDNYAVKGDTLSLHKARMAPLAKFVVVYLD</sequence>
<comment type="caution">
    <text evidence="2">The sequence shown here is derived from an EMBL/GenBank/DDBJ whole genome shotgun (WGS) entry which is preliminary data.</text>
</comment>
<dbReference type="Gene3D" id="2.40.128.270">
    <property type="match status" value="1"/>
</dbReference>
<dbReference type="InterPro" id="IPR053147">
    <property type="entry name" value="Hsp_HslJ-like"/>
</dbReference>
<keyword evidence="3" id="KW-1185">Reference proteome</keyword>
<dbReference type="Pfam" id="PF03724">
    <property type="entry name" value="META"/>
    <property type="match status" value="1"/>
</dbReference>
<name>A0ABT8F6C3_9BACT</name>
<dbReference type="InterPro" id="IPR007298">
    <property type="entry name" value="Cu-R_lipoprotein_NlpE"/>
</dbReference>
<gene>
    <name evidence="2" type="ORF">QWY31_10105</name>
</gene>
<organism evidence="2 3">
    <name type="scientific">Shiella aurantiaca</name>
    <dbReference type="NCBI Taxonomy" id="3058365"/>
    <lineage>
        <taxon>Bacteria</taxon>
        <taxon>Pseudomonadati</taxon>
        <taxon>Bacteroidota</taxon>
        <taxon>Cytophagia</taxon>
        <taxon>Cytophagales</taxon>
        <taxon>Shiellaceae</taxon>
        <taxon>Shiella</taxon>
    </lineage>
</organism>
<dbReference type="RefSeq" id="WP_320004389.1">
    <property type="nucleotide sequence ID" value="NZ_JAUHJS010000004.1"/>
</dbReference>
<evidence type="ECO:0000313" key="3">
    <source>
        <dbReference type="Proteomes" id="UP001168552"/>
    </source>
</evidence>